<dbReference type="PANTHER" id="PTHR23294:SF57">
    <property type="entry name" value="CINA C-TERMINAL DOMAIN-CONTAINING PROTEIN"/>
    <property type="match status" value="1"/>
</dbReference>
<sequence>MSDSTPKSGLLGSLHRFYRGTFYQAFALGLVSFTQPGIWDALNSLGAGGLATPYFVNASNVITYVIMIVSCPLFAIAGNRFNLKWVLVSGTLGYVPYFAALYCNSVYGTQWFLILGSVTCGFSASALWVSEAAIAVGYPEVENRGFYIGIWMALNKLGSIIGNSIQLALNIHDSEKGSVSPNTYLALVGLSCAGLPLAMTIASPNKLIRKDGTKPTYSSEERISVKDGLKGLWRASKTKHMMLLLPIFITVRWSTTYQGNFLTEYFSVRGRTLAGFVATIVGTIATVLWGWLLDSQKIFRTRKGLAVAGWMLMLAFYIPQWVLNFVMQDKLQNTHPTPSLDIHDPGFGKAIAAYILFNVGSNASNVWTYWILGTYDVHVDVLAYTTGILRSAESLGFAVAYGIGASSNVSLMANLIVSFVVFWVSVPFTTYASFMVQERPEGESSGVEDPEQSKQVDKGDIQTTAEEQGAERR</sequence>
<dbReference type="RefSeq" id="XP_040685278.1">
    <property type="nucleotide sequence ID" value="XM_040838094.1"/>
</dbReference>
<feature type="transmembrane region" description="Helical" evidence="6">
    <location>
        <begin position="146"/>
        <end position="171"/>
    </location>
</feature>
<dbReference type="InterPro" id="IPR051617">
    <property type="entry name" value="UNC-93-like_regulator"/>
</dbReference>
<dbReference type="AlphaFoldDB" id="A0A1L9R9K1"/>
<protein>
    <recommendedName>
        <fullName evidence="9">Major facilitator superfamily (MFS) profile domain-containing protein</fullName>
    </recommendedName>
</protein>
<organism evidence="7 8">
    <name type="scientific">Aspergillus wentii DTO 134E9</name>
    <dbReference type="NCBI Taxonomy" id="1073089"/>
    <lineage>
        <taxon>Eukaryota</taxon>
        <taxon>Fungi</taxon>
        <taxon>Dikarya</taxon>
        <taxon>Ascomycota</taxon>
        <taxon>Pezizomycotina</taxon>
        <taxon>Eurotiomycetes</taxon>
        <taxon>Eurotiomycetidae</taxon>
        <taxon>Eurotiales</taxon>
        <taxon>Aspergillaceae</taxon>
        <taxon>Aspergillus</taxon>
        <taxon>Aspergillus subgen. Cremei</taxon>
    </lineage>
</organism>
<keyword evidence="2 6" id="KW-0812">Transmembrane</keyword>
<dbReference type="Proteomes" id="UP000184383">
    <property type="component" value="Unassembled WGS sequence"/>
</dbReference>
<dbReference type="InterPro" id="IPR036259">
    <property type="entry name" value="MFS_trans_sf"/>
</dbReference>
<dbReference type="GeneID" id="63753942"/>
<dbReference type="OrthoDB" id="196103at2759"/>
<keyword evidence="8" id="KW-1185">Reference proteome</keyword>
<evidence type="ECO:0000313" key="7">
    <source>
        <dbReference type="EMBL" id="OJJ31601.1"/>
    </source>
</evidence>
<gene>
    <name evidence="7" type="ORF">ASPWEDRAFT_54714</name>
</gene>
<feature type="transmembrane region" description="Helical" evidence="6">
    <location>
        <begin position="183"/>
        <end position="202"/>
    </location>
</feature>
<dbReference type="GO" id="GO:0022857">
    <property type="term" value="F:transmembrane transporter activity"/>
    <property type="evidence" value="ECO:0007669"/>
    <property type="project" value="InterPro"/>
</dbReference>
<reference evidence="8" key="1">
    <citation type="journal article" date="2017" name="Genome Biol.">
        <title>Comparative genomics reveals high biological diversity and specific adaptations in the industrially and medically important fungal genus Aspergillus.</title>
        <authorList>
            <person name="de Vries R.P."/>
            <person name="Riley R."/>
            <person name="Wiebenga A."/>
            <person name="Aguilar-Osorio G."/>
            <person name="Amillis S."/>
            <person name="Uchima C.A."/>
            <person name="Anderluh G."/>
            <person name="Asadollahi M."/>
            <person name="Askin M."/>
            <person name="Barry K."/>
            <person name="Battaglia E."/>
            <person name="Bayram O."/>
            <person name="Benocci T."/>
            <person name="Braus-Stromeyer S.A."/>
            <person name="Caldana C."/>
            <person name="Canovas D."/>
            <person name="Cerqueira G.C."/>
            <person name="Chen F."/>
            <person name="Chen W."/>
            <person name="Choi C."/>
            <person name="Clum A."/>
            <person name="Dos Santos R.A."/>
            <person name="Damasio A.R."/>
            <person name="Diallinas G."/>
            <person name="Emri T."/>
            <person name="Fekete E."/>
            <person name="Flipphi M."/>
            <person name="Freyberg S."/>
            <person name="Gallo A."/>
            <person name="Gournas C."/>
            <person name="Habgood R."/>
            <person name="Hainaut M."/>
            <person name="Harispe M.L."/>
            <person name="Henrissat B."/>
            <person name="Hilden K.S."/>
            <person name="Hope R."/>
            <person name="Hossain A."/>
            <person name="Karabika E."/>
            <person name="Karaffa L."/>
            <person name="Karanyi Z."/>
            <person name="Krasevec N."/>
            <person name="Kuo A."/>
            <person name="Kusch H."/>
            <person name="LaButti K."/>
            <person name="Lagendijk E.L."/>
            <person name="Lapidus A."/>
            <person name="Levasseur A."/>
            <person name="Lindquist E."/>
            <person name="Lipzen A."/>
            <person name="Logrieco A.F."/>
            <person name="MacCabe A."/>
            <person name="Maekelae M.R."/>
            <person name="Malavazi I."/>
            <person name="Melin P."/>
            <person name="Meyer V."/>
            <person name="Mielnichuk N."/>
            <person name="Miskei M."/>
            <person name="Molnar A.P."/>
            <person name="Mule G."/>
            <person name="Ngan C.Y."/>
            <person name="Orejas M."/>
            <person name="Orosz E."/>
            <person name="Ouedraogo J.P."/>
            <person name="Overkamp K.M."/>
            <person name="Park H.-S."/>
            <person name="Perrone G."/>
            <person name="Piumi F."/>
            <person name="Punt P.J."/>
            <person name="Ram A.F."/>
            <person name="Ramon A."/>
            <person name="Rauscher S."/>
            <person name="Record E."/>
            <person name="Riano-Pachon D.M."/>
            <person name="Robert V."/>
            <person name="Roehrig J."/>
            <person name="Ruller R."/>
            <person name="Salamov A."/>
            <person name="Salih N.S."/>
            <person name="Samson R.A."/>
            <person name="Sandor E."/>
            <person name="Sanguinetti M."/>
            <person name="Schuetze T."/>
            <person name="Sepcic K."/>
            <person name="Shelest E."/>
            <person name="Sherlock G."/>
            <person name="Sophianopoulou V."/>
            <person name="Squina F.M."/>
            <person name="Sun H."/>
            <person name="Susca A."/>
            <person name="Todd R.B."/>
            <person name="Tsang A."/>
            <person name="Unkles S.E."/>
            <person name="van de Wiele N."/>
            <person name="van Rossen-Uffink D."/>
            <person name="Oliveira J.V."/>
            <person name="Vesth T.C."/>
            <person name="Visser J."/>
            <person name="Yu J.-H."/>
            <person name="Zhou M."/>
            <person name="Andersen M.R."/>
            <person name="Archer D.B."/>
            <person name="Baker S.E."/>
            <person name="Benoit I."/>
            <person name="Brakhage A.A."/>
            <person name="Braus G.H."/>
            <person name="Fischer R."/>
            <person name="Frisvad J.C."/>
            <person name="Goldman G.H."/>
            <person name="Houbraken J."/>
            <person name="Oakley B."/>
            <person name="Pocsi I."/>
            <person name="Scazzocchio C."/>
            <person name="Seiboth B."/>
            <person name="vanKuyk P.A."/>
            <person name="Wortman J."/>
            <person name="Dyer P.S."/>
            <person name="Grigoriev I.V."/>
        </authorList>
    </citation>
    <scope>NUCLEOTIDE SEQUENCE [LARGE SCALE GENOMIC DNA]</scope>
    <source>
        <strain evidence="8">DTO 134E9</strain>
    </source>
</reference>
<dbReference type="PANTHER" id="PTHR23294">
    <property type="entry name" value="ET TRANSLATION PRODUCT-RELATED"/>
    <property type="match status" value="1"/>
</dbReference>
<feature type="transmembrane region" description="Helical" evidence="6">
    <location>
        <begin position="242"/>
        <end position="261"/>
    </location>
</feature>
<feature type="transmembrane region" description="Helical" evidence="6">
    <location>
        <begin position="85"/>
        <end position="107"/>
    </location>
</feature>
<feature type="region of interest" description="Disordered" evidence="5">
    <location>
        <begin position="439"/>
        <end position="473"/>
    </location>
</feature>
<comment type="subcellular location">
    <subcellularLocation>
        <location evidence="1">Membrane</location>
        <topology evidence="1">Multi-pass membrane protein</topology>
    </subcellularLocation>
</comment>
<feature type="transmembrane region" description="Helical" evidence="6">
    <location>
        <begin position="58"/>
        <end position="78"/>
    </location>
</feature>
<dbReference type="Gene3D" id="1.20.1250.20">
    <property type="entry name" value="MFS general substrate transporter like domains"/>
    <property type="match status" value="1"/>
</dbReference>
<accession>A0A1L9R9K1</accession>
<dbReference type="VEuPathDB" id="FungiDB:ASPWEDRAFT_54714"/>
<feature type="transmembrane region" description="Helical" evidence="6">
    <location>
        <begin position="113"/>
        <end position="134"/>
    </location>
</feature>
<feature type="transmembrane region" description="Helical" evidence="6">
    <location>
        <begin position="411"/>
        <end position="434"/>
    </location>
</feature>
<evidence type="ECO:0000256" key="2">
    <source>
        <dbReference type="ARBA" id="ARBA00022692"/>
    </source>
</evidence>
<dbReference type="EMBL" id="KV878216">
    <property type="protein sequence ID" value="OJJ31601.1"/>
    <property type="molecule type" value="Genomic_DNA"/>
</dbReference>
<evidence type="ECO:0000256" key="1">
    <source>
        <dbReference type="ARBA" id="ARBA00004141"/>
    </source>
</evidence>
<feature type="transmembrane region" description="Helical" evidence="6">
    <location>
        <begin position="273"/>
        <end position="293"/>
    </location>
</feature>
<feature type="compositionally biased region" description="Basic and acidic residues" evidence="5">
    <location>
        <begin position="451"/>
        <end position="460"/>
    </location>
</feature>
<dbReference type="InterPro" id="IPR011701">
    <property type="entry name" value="MFS"/>
</dbReference>
<dbReference type="Pfam" id="PF07690">
    <property type="entry name" value="MFS_1"/>
    <property type="match status" value="1"/>
</dbReference>
<feature type="transmembrane region" description="Helical" evidence="6">
    <location>
        <begin position="305"/>
        <end position="323"/>
    </location>
</feature>
<evidence type="ECO:0000256" key="6">
    <source>
        <dbReference type="SAM" id="Phobius"/>
    </source>
</evidence>
<name>A0A1L9R9K1_ASPWE</name>
<feature type="transmembrane region" description="Helical" evidence="6">
    <location>
        <begin position="21"/>
        <end position="38"/>
    </location>
</feature>
<keyword evidence="4 6" id="KW-0472">Membrane</keyword>
<evidence type="ECO:0008006" key="9">
    <source>
        <dbReference type="Google" id="ProtNLM"/>
    </source>
</evidence>
<evidence type="ECO:0000313" key="8">
    <source>
        <dbReference type="Proteomes" id="UP000184383"/>
    </source>
</evidence>
<dbReference type="SUPFAM" id="SSF103473">
    <property type="entry name" value="MFS general substrate transporter"/>
    <property type="match status" value="1"/>
</dbReference>
<keyword evidence="3 6" id="KW-1133">Transmembrane helix</keyword>
<evidence type="ECO:0000256" key="5">
    <source>
        <dbReference type="SAM" id="MobiDB-lite"/>
    </source>
</evidence>
<evidence type="ECO:0000256" key="3">
    <source>
        <dbReference type="ARBA" id="ARBA00022989"/>
    </source>
</evidence>
<evidence type="ECO:0000256" key="4">
    <source>
        <dbReference type="ARBA" id="ARBA00023136"/>
    </source>
</evidence>
<proteinExistence type="predicted"/>
<dbReference type="GO" id="GO:0016020">
    <property type="term" value="C:membrane"/>
    <property type="evidence" value="ECO:0007669"/>
    <property type="project" value="UniProtKB-SubCell"/>
</dbReference>